<evidence type="ECO:0000313" key="2">
    <source>
        <dbReference type="Proteomes" id="UP000248806"/>
    </source>
</evidence>
<comment type="caution">
    <text evidence="1">The sequence shown here is derived from an EMBL/GenBank/DDBJ whole genome shotgun (WGS) entry which is preliminary data.</text>
</comment>
<dbReference type="EMBL" id="QKUF01000001">
    <property type="protein sequence ID" value="PZW36228.1"/>
    <property type="molecule type" value="Genomic_DNA"/>
</dbReference>
<name>A0A326UCQ0_THEHA</name>
<dbReference type="RefSeq" id="WP_111318295.1">
    <property type="nucleotide sequence ID" value="NZ_BIFX01000001.1"/>
</dbReference>
<accession>A0A326UCQ0</accession>
<sequence length="125" mass="13632">MSQIIDNSSSISREQLTDAFLKALQLIDKRVSPLLGKATTRVLVQGAARRVAGQYPFLEYLITRPYTAIHPSAIQAHLAGATSAELAEGLNALLEECFAGLRELTGDLIAPPLHEEVTHELKQIQ</sequence>
<protein>
    <submittedName>
        <fullName evidence="1">Uncharacterized protein</fullName>
    </submittedName>
</protein>
<gene>
    <name evidence="1" type="ORF">EI42_00400</name>
</gene>
<keyword evidence="2" id="KW-1185">Reference proteome</keyword>
<organism evidence="1 2">
    <name type="scientific">Thermosporothrix hazakensis</name>
    <dbReference type="NCBI Taxonomy" id="644383"/>
    <lineage>
        <taxon>Bacteria</taxon>
        <taxon>Bacillati</taxon>
        <taxon>Chloroflexota</taxon>
        <taxon>Ktedonobacteria</taxon>
        <taxon>Ktedonobacterales</taxon>
        <taxon>Thermosporotrichaceae</taxon>
        <taxon>Thermosporothrix</taxon>
    </lineage>
</organism>
<proteinExistence type="predicted"/>
<dbReference type="AlphaFoldDB" id="A0A326UCQ0"/>
<dbReference type="OrthoDB" id="160419at2"/>
<reference evidence="1 2" key="1">
    <citation type="submission" date="2018-06" db="EMBL/GenBank/DDBJ databases">
        <title>Genomic Encyclopedia of Archaeal and Bacterial Type Strains, Phase II (KMG-II): from individual species to whole genera.</title>
        <authorList>
            <person name="Goeker M."/>
        </authorList>
    </citation>
    <scope>NUCLEOTIDE SEQUENCE [LARGE SCALE GENOMIC DNA]</scope>
    <source>
        <strain evidence="1 2">ATCC BAA-1881</strain>
    </source>
</reference>
<evidence type="ECO:0000313" key="1">
    <source>
        <dbReference type="EMBL" id="PZW36228.1"/>
    </source>
</evidence>
<dbReference type="Proteomes" id="UP000248806">
    <property type="component" value="Unassembled WGS sequence"/>
</dbReference>